<accession>A0AAV9VBC1</accession>
<dbReference type="Proteomes" id="UP001375240">
    <property type="component" value="Unassembled WGS sequence"/>
</dbReference>
<reference evidence="2 3" key="1">
    <citation type="submission" date="2019-10" db="EMBL/GenBank/DDBJ databases">
        <authorList>
            <person name="Palmer J.M."/>
        </authorList>
    </citation>
    <scope>NUCLEOTIDE SEQUENCE [LARGE SCALE GENOMIC DNA]</scope>
    <source>
        <strain evidence="2 3">TWF696</strain>
    </source>
</reference>
<proteinExistence type="predicted"/>
<name>A0AAV9VBC1_9PEZI</name>
<evidence type="ECO:0000313" key="3">
    <source>
        <dbReference type="Proteomes" id="UP001375240"/>
    </source>
</evidence>
<sequence length="66" mass="7183">MISQAVEVHSAKTSVDAHELDSMRTTGAAIAVPVENEDQDAREPVVIAEVLHLAKFILEIEESVKN</sequence>
<feature type="region of interest" description="Disordered" evidence="1">
    <location>
        <begin position="1"/>
        <end position="20"/>
    </location>
</feature>
<organism evidence="2 3">
    <name type="scientific">Orbilia brochopaga</name>
    <dbReference type="NCBI Taxonomy" id="3140254"/>
    <lineage>
        <taxon>Eukaryota</taxon>
        <taxon>Fungi</taxon>
        <taxon>Dikarya</taxon>
        <taxon>Ascomycota</taxon>
        <taxon>Pezizomycotina</taxon>
        <taxon>Orbiliomycetes</taxon>
        <taxon>Orbiliales</taxon>
        <taxon>Orbiliaceae</taxon>
        <taxon>Orbilia</taxon>
    </lineage>
</organism>
<dbReference type="AlphaFoldDB" id="A0AAV9VBC1"/>
<evidence type="ECO:0000313" key="2">
    <source>
        <dbReference type="EMBL" id="KAK6358843.1"/>
    </source>
</evidence>
<gene>
    <name evidence="2" type="ORF">TWF696_000023</name>
</gene>
<comment type="caution">
    <text evidence="2">The sequence shown here is derived from an EMBL/GenBank/DDBJ whole genome shotgun (WGS) entry which is preliminary data.</text>
</comment>
<evidence type="ECO:0000256" key="1">
    <source>
        <dbReference type="SAM" id="MobiDB-lite"/>
    </source>
</evidence>
<dbReference type="EMBL" id="JAVHNQ010000001">
    <property type="protein sequence ID" value="KAK6358843.1"/>
    <property type="molecule type" value="Genomic_DNA"/>
</dbReference>
<protein>
    <submittedName>
        <fullName evidence="2">Uncharacterized protein</fullName>
    </submittedName>
</protein>
<keyword evidence="3" id="KW-1185">Reference proteome</keyword>